<name>A0A0K1SB91_9SYNC</name>
<keyword evidence="1" id="KW-0812">Transmembrane</keyword>
<dbReference type="SUPFAM" id="SSF52218">
    <property type="entry name" value="Flavoproteins"/>
    <property type="match status" value="1"/>
</dbReference>
<protein>
    <submittedName>
        <fullName evidence="2">Dialkylresorcinol condensing enzyme (Aromatase)</fullName>
    </submittedName>
</protein>
<reference evidence="2" key="1">
    <citation type="journal article" date="2015" name="Angew. Chem. Int. Ed. Engl.">
        <title>Biosynthesis-Assisted Structural Elucidation of the Bartolosides, Chlorinated Aromatic Glycolipids from Cyanobacteria.</title>
        <authorList>
            <person name="Leao P.N."/>
            <person name="Nakamura H."/>
            <person name="Costa M."/>
            <person name="Pereira A.R."/>
            <person name="Martins R."/>
            <person name="Vasconcelos V."/>
            <person name="Gerwick W.H."/>
            <person name="Balskus E.P."/>
        </authorList>
    </citation>
    <scope>NUCLEOTIDE SEQUENCE</scope>
    <source>
        <strain evidence="2">LEGE 06155</strain>
    </source>
</reference>
<accession>A0A0K1SB91</accession>
<keyword evidence="1" id="KW-0472">Membrane</keyword>
<proteinExistence type="predicted"/>
<dbReference type="AlphaFoldDB" id="A0A0K1SB91"/>
<organism evidence="2">
    <name type="scientific">Synechocystis salina LEGE 06155</name>
    <dbReference type="NCBI Taxonomy" id="945782"/>
    <lineage>
        <taxon>Bacteria</taxon>
        <taxon>Bacillati</taxon>
        <taxon>Cyanobacteriota</taxon>
        <taxon>Cyanophyceae</taxon>
        <taxon>Synechococcales</taxon>
        <taxon>Merismopediaceae</taxon>
        <taxon>Synechocystis</taxon>
    </lineage>
</organism>
<sequence length="313" mass="34889">MTDPAATNVLVLYYSQSGDTERLVRNFVEPVASAGANITWANIEPAQPYPYPWNLSHFFDVFPDCINGDTPEILTPSFEPDQHFDLIILAYQVWFLAPSLPIQAFMKSPYAQVLRDTPIITLIACRNMWHSASEQLQQTLIDLGAHLIGKIVVTHQGSPLATFITTPRLLLTGKKDSALGVLPPGGFAEEDIKSVSQFGKQLADYLPQLSLPQKTPIFTDLHPVQVNKRYILPEWVGITLYRPWARLIRLGGPSGSPVRTLLVWLFALQLVVALPIVLFLCTITRILLYPVLNPVLEGYALKLQEQSFDNSVG</sequence>
<dbReference type="InterPro" id="IPR029039">
    <property type="entry name" value="Flavoprotein-like_sf"/>
</dbReference>
<dbReference type="Gene3D" id="3.40.50.360">
    <property type="match status" value="1"/>
</dbReference>
<dbReference type="EMBL" id="KR059027">
    <property type="protein sequence ID" value="AKV71848.1"/>
    <property type="molecule type" value="Genomic_DNA"/>
</dbReference>
<evidence type="ECO:0000256" key="1">
    <source>
        <dbReference type="SAM" id="Phobius"/>
    </source>
</evidence>
<feature type="transmembrane region" description="Helical" evidence="1">
    <location>
        <begin position="261"/>
        <end position="283"/>
    </location>
</feature>
<evidence type="ECO:0000313" key="2">
    <source>
        <dbReference type="EMBL" id="AKV71848.1"/>
    </source>
</evidence>
<keyword evidence="1" id="KW-1133">Transmembrane helix</keyword>